<accession>A0A0R1XEA9</accession>
<dbReference type="EMBL" id="AZFW01000072">
    <property type="protein sequence ID" value="KRM26475.1"/>
    <property type="molecule type" value="Genomic_DNA"/>
</dbReference>
<comment type="caution">
    <text evidence="1">The sequence shown here is derived from an EMBL/GenBank/DDBJ whole genome shotgun (WGS) entry which is preliminary data.</text>
</comment>
<proteinExistence type="predicted"/>
<gene>
    <name evidence="1" type="ORF">FC91_GL003012</name>
</gene>
<name>A0A0R1XEA9_9LACO</name>
<dbReference type="Proteomes" id="UP000050949">
    <property type="component" value="Unassembled WGS sequence"/>
</dbReference>
<organism evidence="1 2">
    <name type="scientific">Schleiferilactobacillus harbinensis DSM 16991</name>
    <dbReference type="NCBI Taxonomy" id="1122147"/>
    <lineage>
        <taxon>Bacteria</taxon>
        <taxon>Bacillati</taxon>
        <taxon>Bacillota</taxon>
        <taxon>Bacilli</taxon>
        <taxon>Lactobacillales</taxon>
        <taxon>Lactobacillaceae</taxon>
        <taxon>Schleiferilactobacillus</taxon>
    </lineage>
</organism>
<sequence length="154" mass="17871">MTKKKVTIMRNIITPAPYEKAYTIVLNRILARFTMLDDVFGEYKRTVLKIVRGRCLASENLQDLARYWERNCQQFSRFLDCIGQTAAPPEFQQFHQVLTGELRHFYNQVCTAQQAINWGQNSCCQATLQDAFNEMTCIRDRIDHALQNVNGVAM</sequence>
<dbReference type="PATRIC" id="fig|1122147.4.peg.3101"/>
<dbReference type="AlphaFoldDB" id="A0A0R1XEA9"/>
<reference evidence="1 2" key="1">
    <citation type="journal article" date="2015" name="Genome Announc.">
        <title>Expanding the biotechnology potential of lactobacilli through comparative genomics of 213 strains and associated genera.</title>
        <authorList>
            <person name="Sun Z."/>
            <person name="Harris H.M."/>
            <person name="McCann A."/>
            <person name="Guo C."/>
            <person name="Argimon S."/>
            <person name="Zhang W."/>
            <person name="Yang X."/>
            <person name="Jeffery I.B."/>
            <person name="Cooney J.C."/>
            <person name="Kagawa T.F."/>
            <person name="Liu W."/>
            <person name="Song Y."/>
            <person name="Salvetti E."/>
            <person name="Wrobel A."/>
            <person name="Rasinkangas P."/>
            <person name="Parkhill J."/>
            <person name="Rea M.C."/>
            <person name="O'Sullivan O."/>
            <person name="Ritari J."/>
            <person name="Douillard F.P."/>
            <person name="Paul Ross R."/>
            <person name="Yang R."/>
            <person name="Briner A.E."/>
            <person name="Felis G.E."/>
            <person name="de Vos W.M."/>
            <person name="Barrangou R."/>
            <person name="Klaenhammer T.R."/>
            <person name="Caufield P.W."/>
            <person name="Cui Y."/>
            <person name="Zhang H."/>
            <person name="O'Toole P.W."/>
        </authorList>
    </citation>
    <scope>NUCLEOTIDE SEQUENCE [LARGE SCALE GENOMIC DNA]</scope>
    <source>
        <strain evidence="1 2">DSM 16991</strain>
    </source>
</reference>
<dbReference type="eggNOG" id="ENOG5030AQG">
    <property type="taxonomic scope" value="Bacteria"/>
</dbReference>
<evidence type="ECO:0000313" key="2">
    <source>
        <dbReference type="Proteomes" id="UP000050949"/>
    </source>
</evidence>
<protein>
    <submittedName>
        <fullName evidence="1">Uncharacterized protein</fullName>
    </submittedName>
</protein>
<evidence type="ECO:0000313" key="1">
    <source>
        <dbReference type="EMBL" id="KRM26475.1"/>
    </source>
</evidence>